<gene>
    <name evidence="2" type="ORF">COT93_02705</name>
</gene>
<name>A0A2H0VAI4_9BACT</name>
<evidence type="ECO:0000313" key="2">
    <source>
        <dbReference type="EMBL" id="PIR95379.1"/>
    </source>
</evidence>
<evidence type="ECO:0000256" key="1">
    <source>
        <dbReference type="SAM" id="MobiDB-lite"/>
    </source>
</evidence>
<sequence length="572" mass="62532">MFDYLQQFNNLSKDLRDQVSSPSALTLISQLENKYRVDLAMLVMKVMIKSISLQNLPAYFVSENGLSLEMATALTRELKEKILAPVAEHLGLSTEKIAWDLDKDIANFIKEAGLVLPSAVLVGRFKNILATYLRGVRSKIDTRNSLSKDVKIGGLNLNDEEIGRILKICERHHFVNLDLKGVDEQRNISASAPTPTPAPVSSPKPDQTLTRALPPHPSQLPSAIVSPSQIAVRDSQPSSLSRLDKIIAAADQGGEYDLKKSLAQKPAPKLNETGVKLDLQHELSTPKEQLDLPLAKKSGDHASPVPVATLPLTTAAKINKPEGIFRRFFASKLKPLRPKVQPAIKPIVKPAVKPVVLPELKPVIKTATISNDRPAPAPITKSSVLKSQVPIPPVPPIQAIKPIQAIQPTKVFPTAARPNTQISPNRPQPAVASTGLKAKPITVASRPVTPASTRPQMHDIKPVPKVMGPIEELQFLDVVNFRRLGTTPEEITGKILGKIKLLERDGYDKMVKGVYAWRQSPVNRLYLRLGQEAVTTGIPFKDAIAARQAVNKEYLNMAEVEAIVGLNSKLSF</sequence>
<dbReference type="EMBL" id="PFAL01000025">
    <property type="protein sequence ID" value="PIR95379.1"/>
    <property type="molecule type" value="Genomic_DNA"/>
</dbReference>
<reference evidence="3" key="1">
    <citation type="submission" date="2017-09" db="EMBL/GenBank/DDBJ databases">
        <title>Depth-based differentiation of microbial function through sediment-hosted aquifers and enrichment of novel symbionts in the deep terrestrial subsurface.</title>
        <authorList>
            <person name="Probst A.J."/>
            <person name="Ladd B."/>
            <person name="Jarett J.K."/>
            <person name="Geller-Mcgrath D.E."/>
            <person name="Sieber C.M.K."/>
            <person name="Emerson J.B."/>
            <person name="Anantharaman K."/>
            <person name="Thomas B.C."/>
            <person name="Malmstrom R."/>
            <person name="Stieglmeier M."/>
            <person name="Klingl A."/>
            <person name="Woyke T."/>
            <person name="Ryan C.M."/>
            <person name="Banfield J.F."/>
        </authorList>
    </citation>
    <scope>NUCLEOTIDE SEQUENCE [LARGE SCALE GENOMIC DNA]</scope>
</reference>
<feature type="compositionally biased region" description="Polar residues" evidence="1">
    <location>
        <begin position="219"/>
        <end position="237"/>
    </location>
</feature>
<dbReference type="Proteomes" id="UP000229972">
    <property type="component" value="Unassembled WGS sequence"/>
</dbReference>
<organism evidence="2 3">
    <name type="scientific">Candidatus Falkowbacteria bacterium CG10_big_fil_rev_8_21_14_0_10_37_18</name>
    <dbReference type="NCBI Taxonomy" id="1974562"/>
    <lineage>
        <taxon>Bacteria</taxon>
        <taxon>Candidatus Falkowiibacteriota</taxon>
    </lineage>
</organism>
<dbReference type="AlphaFoldDB" id="A0A2H0VAI4"/>
<feature type="region of interest" description="Disordered" evidence="1">
    <location>
        <begin position="188"/>
        <end position="237"/>
    </location>
</feature>
<accession>A0A2H0VAI4</accession>
<proteinExistence type="predicted"/>
<protein>
    <submittedName>
        <fullName evidence="2">Uncharacterized protein</fullName>
    </submittedName>
</protein>
<evidence type="ECO:0000313" key="3">
    <source>
        <dbReference type="Proteomes" id="UP000229972"/>
    </source>
</evidence>
<comment type="caution">
    <text evidence="2">The sequence shown here is derived from an EMBL/GenBank/DDBJ whole genome shotgun (WGS) entry which is preliminary data.</text>
</comment>